<evidence type="ECO:0000313" key="1">
    <source>
        <dbReference type="EMBL" id="DAE31026.1"/>
    </source>
</evidence>
<sequence>MNKFEKYRSVHESYWRVPIKYCTEVPNSKDSSFVIMDFMGKSLLCAWRNNNTCKVGMPFLCRRIIKKGKSGFMYKNKFYSLETKYGWVF</sequence>
<organism evidence="1">
    <name type="scientific">virus sp. ctML55</name>
    <dbReference type="NCBI Taxonomy" id="2827627"/>
    <lineage>
        <taxon>Viruses</taxon>
    </lineage>
</organism>
<name>A0A8S5RIU9_9VIRU</name>
<protein>
    <submittedName>
        <fullName evidence="1">Uncharacterized protein</fullName>
    </submittedName>
</protein>
<reference evidence="1" key="1">
    <citation type="journal article" date="2021" name="Proc. Natl. Acad. Sci. U.S.A.">
        <title>A Catalog of Tens of Thousands of Viruses from Human Metagenomes Reveals Hidden Associations with Chronic Diseases.</title>
        <authorList>
            <person name="Tisza M.J."/>
            <person name="Buck C.B."/>
        </authorList>
    </citation>
    <scope>NUCLEOTIDE SEQUENCE</scope>
    <source>
        <strain evidence="1">CtML55</strain>
    </source>
</reference>
<dbReference type="EMBL" id="BK059105">
    <property type="protein sequence ID" value="DAE31026.1"/>
    <property type="molecule type" value="Genomic_DNA"/>
</dbReference>
<proteinExistence type="predicted"/>
<accession>A0A8S5RIU9</accession>